<dbReference type="GO" id="GO:0140359">
    <property type="term" value="F:ABC-type transporter activity"/>
    <property type="evidence" value="ECO:0007669"/>
    <property type="project" value="InterPro"/>
</dbReference>
<name>A0A1W1VDE1_9FIRM</name>
<dbReference type="PANTHER" id="PTHR43332:SF2">
    <property type="entry name" value="INNER MEMBRANE TRANSPORT PERMEASE YADH"/>
    <property type="match status" value="1"/>
</dbReference>
<dbReference type="Pfam" id="PF01061">
    <property type="entry name" value="ABC2_membrane"/>
    <property type="match status" value="1"/>
</dbReference>
<dbReference type="InterPro" id="IPR047817">
    <property type="entry name" value="ABC2_TM_bact-type"/>
</dbReference>
<evidence type="ECO:0000256" key="3">
    <source>
        <dbReference type="ARBA" id="ARBA00022989"/>
    </source>
</evidence>
<reference evidence="7 8" key="1">
    <citation type="submission" date="2017-04" db="EMBL/GenBank/DDBJ databases">
        <authorList>
            <person name="Afonso C.L."/>
            <person name="Miller P.J."/>
            <person name="Scott M.A."/>
            <person name="Spackman E."/>
            <person name="Goraichik I."/>
            <person name="Dimitrov K.M."/>
            <person name="Suarez D.L."/>
            <person name="Swayne D.E."/>
        </authorList>
    </citation>
    <scope>NUCLEOTIDE SEQUENCE [LARGE SCALE GENOMIC DNA]</scope>
    <source>
        <strain evidence="7 8">ToBE</strain>
    </source>
</reference>
<evidence type="ECO:0000313" key="7">
    <source>
        <dbReference type="EMBL" id="SMB91233.1"/>
    </source>
</evidence>
<comment type="subcellular location">
    <subcellularLocation>
        <location evidence="5">Cell membrane</location>
        <topology evidence="5">Multi-pass membrane protein</topology>
    </subcellularLocation>
    <subcellularLocation>
        <location evidence="1">Membrane</location>
        <topology evidence="1">Multi-pass membrane protein</topology>
    </subcellularLocation>
</comment>
<dbReference type="EMBL" id="LT838272">
    <property type="protein sequence ID" value="SMB91233.1"/>
    <property type="molecule type" value="Genomic_DNA"/>
</dbReference>
<keyword evidence="2 5" id="KW-0812">Transmembrane</keyword>
<dbReference type="PIRSF" id="PIRSF006648">
    <property type="entry name" value="DrrB"/>
    <property type="match status" value="1"/>
</dbReference>
<dbReference type="Proteomes" id="UP000192569">
    <property type="component" value="Chromosome I"/>
</dbReference>
<evidence type="ECO:0000256" key="5">
    <source>
        <dbReference type="RuleBase" id="RU361157"/>
    </source>
</evidence>
<keyword evidence="3 5" id="KW-1133">Transmembrane helix</keyword>
<keyword evidence="4 5" id="KW-0472">Membrane</keyword>
<evidence type="ECO:0000256" key="4">
    <source>
        <dbReference type="ARBA" id="ARBA00023136"/>
    </source>
</evidence>
<comment type="similarity">
    <text evidence="5">Belongs to the ABC-2 integral membrane protein family.</text>
</comment>
<dbReference type="STRING" id="698762.SAMN00808754_0409"/>
<feature type="transmembrane region" description="Helical" evidence="5">
    <location>
        <begin position="167"/>
        <end position="187"/>
    </location>
</feature>
<feature type="transmembrane region" description="Helical" evidence="5">
    <location>
        <begin position="21"/>
        <end position="42"/>
    </location>
</feature>
<evidence type="ECO:0000259" key="6">
    <source>
        <dbReference type="PROSITE" id="PS51012"/>
    </source>
</evidence>
<evidence type="ECO:0000256" key="1">
    <source>
        <dbReference type="ARBA" id="ARBA00004141"/>
    </source>
</evidence>
<keyword evidence="5" id="KW-1003">Cell membrane</keyword>
<dbReference type="GO" id="GO:0043190">
    <property type="term" value="C:ATP-binding cassette (ABC) transporter complex"/>
    <property type="evidence" value="ECO:0007669"/>
    <property type="project" value="InterPro"/>
</dbReference>
<dbReference type="RefSeq" id="WP_231967875.1">
    <property type="nucleotide sequence ID" value="NZ_LT838272.1"/>
</dbReference>
<dbReference type="PRINTS" id="PR00164">
    <property type="entry name" value="ABC2TRNSPORT"/>
</dbReference>
<dbReference type="PROSITE" id="PS51012">
    <property type="entry name" value="ABC_TM2"/>
    <property type="match status" value="1"/>
</dbReference>
<dbReference type="InterPro" id="IPR000412">
    <property type="entry name" value="ABC_2_transport"/>
</dbReference>
<feature type="transmembrane region" description="Helical" evidence="5">
    <location>
        <begin position="140"/>
        <end position="161"/>
    </location>
</feature>
<feature type="transmembrane region" description="Helical" evidence="5">
    <location>
        <begin position="221"/>
        <end position="243"/>
    </location>
</feature>
<sequence>MVIKIEFYTVFWREMLAFRRTFYKFLASRLISPLLYLVAFGWGLGRGIRLNGYNYLDFVVPGIIALSAMSTSFNAVGFSLNMSRLYYKTLEEYLLAPISSISLVLGITLGGTVRGLVASLIILVLAFLFGSSMFLNPWFFVIIILTSFLFSALGVVAAMTINSHEDMSNFSTFVILPMSFLSGTFFSPEHLPRLVTYIINVLPLTHASYALRALAQRGELLPFSLVVLLAYASALFAAAVVIVGKAR</sequence>
<protein>
    <recommendedName>
        <fullName evidence="5">Transport permease protein</fullName>
    </recommendedName>
</protein>
<accession>A0A1W1VDE1</accession>
<evidence type="ECO:0000256" key="2">
    <source>
        <dbReference type="ARBA" id="ARBA00022692"/>
    </source>
</evidence>
<comment type="caution">
    <text evidence="5">Lacks conserved residue(s) required for the propagation of feature annotation.</text>
</comment>
<organism evidence="7 8">
    <name type="scientific">Thermanaeromonas toyohensis ToBE</name>
    <dbReference type="NCBI Taxonomy" id="698762"/>
    <lineage>
        <taxon>Bacteria</taxon>
        <taxon>Bacillati</taxon>
        <taxon>Bacillota</taxon>
        <taxon>Clostridia</taxon>
        <taxon>Neomoorellales</taxon>
        <taxon>Neomoorellaceae</taxon>
        <taxon>Thermanaeromonas</taxon>
    </lineage>
</organism>
<dbReference type="InterPro" id="IPR052522">
    <property type="entry name" value="ABC-2_transport_permease"/>
</dbReference>
<dbReference type="InterPro" id="IPR013525">
    <property type="entry name" value="ABC2_TM"/>
</dbReference>
<gene>
    <name evidence="7" type="ORF">SAMN00808754_0409</name>
</gene>
<dbReference type="PANTHER" id="PTHR43332">
    <property type="entry name" value="INNER MEMBRANE TRANSPORT PERMEASE YADH-RELATED"/>
    <property type="match status" value="1"/>
</dbReference>
<proteinExistence type="inferred from homology"/>
<keyword evidence="8" id="KW-1185">Reference proteome</keyword>
<feature type="domain" description="ABC transmembrane type-2" evidence="6">
    <location>
        <begin position="24"/>
        <end position="246"/>
    </location>
</feature>
<evidence type="ECO:0000313" key="8">
    <source>
        <dbReference type="Proteomes" id="UP000192569"/>
    </source>
</evidence>
<feature type="transmembrane region" description="Helical" evidence="5">
    <location>
        <begin position="62"/>
        <end position="81"/>
    </location>
</feature>
<dbReference type="AlphaFoldDB" id="A0A1W1VDE1"/>
<keyword evidence="5" id="KW-0813">Transport</keyword>